<dbReference type="STRING" id="1314781.A0A165GQR4"/>
<keyword evidence="3" id="KW-1185">Reference proteome</keyword>
<evidence type="ECO:0000259" key="1">
    <source>
        <dbReference type="Pfam" id="PF00326"/>
    </source>
</evidence>
<dbReference type="AlphaFoldDB" id="A0A165GQR4"/>
<dbReference type="PANTHER" id="PTHR43056">
    <property type="entry name" value="PEPTIDASE S9 PROLYL OLIGOPEPTIDASE"/>
    <property type="match status" value="1"/>
</dbReference>
<dbReference type="SUPFAM" id="SSF53474">
    <property type="entry name" value="alpha/beta-Hydrolases"/>
    <property type="match status" value="1"/>
</dbReference>
<dbReference type="OrthoDB" id="43744at2759"/>
<gene>
    <name evidence="2" type="ORF">EXIGLDRAFT_793340</name>
</gene>
<dbReference type="InParanoid" id="A0A165GQR4"/>
<dbReference type="GO" id="GO:0008236">
    <property type="term" value="F:serine-type peptidase activity"/>
    <property type="evidence" value="ECO:0007669"/>
    <property type="project" value="InterPro"/>
</dbReference>
<keyword evidence="2" id="KW-0378">Hydrolase</keyword>
<dbReference type="Gene3D" id="3.40.50.1820">
    <property type="entry name" value="alpha/beta hydrolase"/>
    <property type="match status" value="1"/>
</dbReference>
<dbReference type="Pfam" id="PF00326">
    <property type="entry name" value="Peptidase_S9"/>
    <property type="match status" value="1"/>
</dbReference>
<dbReference type="InterPro" id="IPR029058">
    <property type="entry name" value="AB_hydrolase_fold"/>
</dbReference>
<dbReference type="Proteomes" id="UP000077266">
    <property type="component" value="Unassembled WGS sequence"/>
</dbReference>
<sequence length="655" mass="71320">MTSNHVVTAPYGTWKSDISPDVLIQGASTNEVVIDQETGIVYTIESRPSEGGRCVLVQYKDGKRRDVFGKDWSARSGVHEYGGAALAVRAGVAFFSDFAKKRLHRVRIDEGDTPEPVTPDDANLRYGDFQVHPTSTHLLVSILEDHTKPAPEDVVNSLVLVDSDSQKLSTLRSGSDFYTSPQWSPSGLKLAWIEWNHPDMPWEGTQLYIASFSIEARLLSNVIRVAGKAGSVSVQQPAWLTDDKLLYLSDESGFYAPYLFETKTSSSTALVPAGHDLASGGEFAEPQWKLGSATYAVLSAESVIFARTFQGFSQLWLYSPSSNNWTHLPCDYVDIEAVKRLDSQCIVFRGWKADSALAVVKAELLNGVQLQIEELQPPSGAIDPGHLSRPQGMTLLSDSGEPLHVIYQPPSNKNFVAPEGTLPPCIVHAHGGPTGVRVSAAFTWLPQYFTNRGWAWLAVNYGGSSGYGRAYRTSDRLNGKWGLVDVNDCVEAVKQLGKQGLIDPSRVAIRGGSAGGYTVLQSVVSFPDMFAAATSSFGISDLVAIAADTHKFESQQAFKLLGGTPDQVPAVYKDRSPVHHADKIKTPLLILQGLQDAVVPPAQAQLIVNAVQQRGGIVKYIAFDGEGHGWRKAENIKRALVEELTFYEDVFGIKG</sequence>
<accession>A0A165GQR4</accession>
<dbReference type="InterPro" id="IPR001375">
    <property type="entry name" value="Peptidase_S9_cat"/>
</dbReference>
<dbReference type="InterPro" id="IPR050585">
    <property type="entry name" value="Xaa-Pro_dipeptidyl-ppase/CocE"/>
</dbReference>
<dbReference type="GO" id="GO:0006508">
    <property type="term" value="P:proteolysis"/>
    <property type="evidence" value="ECO:0007669"/>
    <property type="project" value="InterPro"/>
</dbReference>
<feature type="domain" description="Peptidase S9 prolyl oligopeptidase catalytic" evidence="1">
    <location>
        <begin position="441"/>
        <end position="652"/>
    </location>
</feature>
<evidence type="ECO:0000313" key="2">
    <source>
        <dbReference type="EMBL" id="KZV90868.1"/>
    </source>
</evidence>
<proteinExistence type="predicted"/>
<protein>
    <submittedName>
        <fullName evidence="2">Alpha/beta-hydrolase</fullName>
    </submittedName>
</protein>
<dbReference type="EMBL" id="KV426039">
    <property type="protein sequence ID" value="KZV90868.1"/>
    <property type="molecule type" value="Genomic_DNA"/>
</dbReference>
<organism evidence="2 3">
    <name type="scientific">Exidia glandulosa HHB12029</name>
    <dbReference type="NCBI Taxonomy" id="1314781"/>
    <lineage>
        <taxon>Eukaryota</taxon>
        <taxon>Fungi</taxon>
        <taxon>Dikarya</taxon>
        <taxon>Basidiomycota</taxon>
        <taxon>Agaricomycotina</taxon>
        <taxon>Agaricomycetes</taxon>
        <taxon>Auriculariales</taxon>
        <taxon>Exidiaceae</taxon>
        <taxon>Exidia</taxon>
    </lineage>
</organism>
<name>A0A165GQR4_EXIGL</name>
<dbReference type="SUPFAM" id="SSF82171">
    <property type="entry name" value="DPP6 N-terminal domain-like"/>
    <property type="match status" value="1"/>
</dbReference>
<dbReference type="Gene3D" id="2.120.10.30">
    <property type="entry name" value="TolB, C-terminal domain"/>
    <property type="match status" value="1"/>
</dbReference>
<dbReference type="PANTHER" id="PTHR43056:SF5">
    <property type="entry name" value="PEPTIDASE S9 PROLYL OLIGOPEPTIDASE CATALYTIC DOMAIN-CONTAINING PROTEIN"/>
    <property type="match status" value="1"/>
</dbReference>
<evidence type="ECO:0000313" key="3">
    <source>
        <dbReference type="Proteomes" id="UP000077266"/>
    </source>
</evidence>
<reference evidence="2 3" key="1">
    <citation type="journal article" date="2016" name="Mol. Biol. Evol.">
        <title>Comparative Genomics of Early-Diverging Mushroom-Forming Fungi Provides Insights into the Origins of Lignocellulose Decay Capabilities.</title>
        <authorList>
            <person name="Nagy L.G."/>
            <person name="Riley R."/>
            <person name="Tritt A."/>
            <person name="Adam C."/>
            <person name="Daum C."/>
            <person name="Floudas D."/>
            <person name="Sun H."/>
            <person name="Yadav J.S."/>
            <person name="Pangilinan J."/>
            <person name="Larsson K.H."/>
            <person name="Matsuura K."/>
            <person name="Barry K."/>
            <person name="Labutti K."/>
            <person name="Kuo R."/>
            <person name="Ohm R.A."/>
            <person name="Bhattacharya S.S."/>
            <person name="Shirouzu T."/>
            <person name="Yoshinaga Y."/>
            <person name="Martin F.M."/>
            <person name="Grigoriev I.V."/>
            <person name="Hibbett D.S."/>
        </authorList>
    </citation>
    <scope>NUCLEOTIDE SEQUENCE [LARGE SCALE GENOMIC DNA]</scope>
    <source>
        <strain evidence="2 3">HHB12029</strain>
    </source>
</reference>
<dbReference type="InterPro" id="IPR011042">
    <property type="entry name" value="6-blade_b-propeller_TolB-like"/>
</dbReference>